<dbReference type="EMBL" id="HACG01036361">
    <property type="protein sequence ID" value="CEK83226.1"/>
    <property type="molecule type" value="Transcribed_RNA"/>
</dbReference>
<evidence type="ECO:0000313" key="3">
    <source>
        <dbReference type="EMBL" id="CEK83228.1"/>
    </source>
</evidence>
<organism evidence="1">
    <name type="scientific">Arion vulgaris</name>
    <dbReference type="NCBI Taxonomy" id="1028688"/>
    <lineage>
        <taxon>Eukaryota</taxon>
        <taxon>Metazoa</taxon>
        <taxon>Spiralia</taxon>
        <taxon>Lophotrochozoa</taxon>
        <taxon>Mollusca</taxon>
        <taxon>Gastropoda</taxon>
        <taxon>Heterobranchia</taxon>
        <taxon>Euthyneura</taxon>
        <taxon>Panpulmonata</taxon>
        <taxon>Eupulmonata</taxon>
        <taxon>Stylommatophora</taxon>
        <taxon>Helicina</taxon>
        <taxon>Arionoidea</taxon>
        <taxon>Arionidae</taxon>
        <taxon>Arion</taxon>
    </lineage>
</organism>
<gene>
    <name evidence="1" type="primary">ORF135942</name>
    <name evidence="2" type="synonym">ORF135946</name>
    <name evidence="3" type="synonym">ORF135950</name>
</gene>
<proteinExistence type="predicted"/>
<evidence type="ECO:0000313" key="1">
    <source>
        <dbReference type="EMBL" id="CEK83226.1"/>
    </source>
</evidence>
<accession>A0A0B7ATA5</accession>
<dbReference type="EMBL" id="HACG01036363">
    <property type="protein sequence ID" value="CEK83228.1"/>
    <property type="molecule type" value="Transcribed_RNA"/>
</dbReference>
<protein>
    <submittedName>
        <fullName evidence="1">Uncharacterized protein</fullName>
    </submittedName>
</protein>
<dbReference type="AlphaFoldDB" id="A0A0B7ATA5"/>
<reference evidence="1" key="1">
    <citation type="submission" date="2014-12" db="EMBL/GenBank/DDBJ databases">
        <title>Insight into the proteome of Arion vulgaris.</title>
        <authorList>
            <person name="Aradska J."/>
            <person name="Bulat T."/>
            <person name="Smidak R."/>
            <person name="Sarate P."/>
            <person name="Gangsoo J."/>
            <person name="Sialana F."/>
            <person name="Bilban M."/>
            <person name="Lubec G."/>
        </authorList>
    </citation>
    <scope>NUCLEOTIDE SEQUENCE</scope>
    <source>
        <tissue evidence="1">Skin</tissue>
    </source>
</reference>
<sequence>MQNSGDSFIRILVLNKTAKISMFCINIEVVRYTLQTMRWAHNNILDEVKELEYSRDESITNSNKNANINSE</sequence>
<name>A0A0B7ATA5_9EUPU</name>
<evidence type="ECO:0000313" key="2">
    <source>
        <dbReference type="EMBL" id="CEK83227.1"/>
    </source>
</evidence>
<dbReference type="EMBL" id="HACG01036362">
    <property type="protein sequence ID" value="CEK83227.1"/>
    <property type="molecule type" value="Transcribed_RNA"/>
</dbReference>